<keyword evidence="1" id="KW-1133">Transmembrane helix</keyword>
<reference evidence="2 3" key="1">
    <citation type="submission" date="2019-03" db="EMBL/GenBank/DDBJ databases">
        <title>Genomic Encyclopedia of Archaeal and Bacterial Type Strains, Phase II (KMG-II): from individual species to whole genera.</title>
        <authorList>
            <person name="Goeker M."/>
        </authorList>
    </citation>
    <scope>NUCLEOTIDE SEQUENCE [LARGE SCALE GENOMIC DNA]</scope>
    <source>
        <strain evidence="2 3">DSM 19035</strain>
    </source>
</reference>
<feature type="transmembrane region" description="Helical" evidence="1">
    <location>
        <begin position="143"/>
        <end position="162"/>
    </location>
</feature>
<evidence type="ECO:0000313" key="3">
    <source>
        <dbReference type="Proteomes" id="UP000295620"/>
    </source>
</evidence>
<dbReference type="Proteomes" id="UP000295620">
    <property type="component" value="Unassembled WGS sequence"/>
</dbReference>
<dbReference type="EMBL" id="SNYC01000003">
    <property type="protein sequence ID" value="TDQ11761.1"/>
    <property type="molecule type" value="Genomic_DNA"/>
</dbReference>
<feature type="transmembrane region" description="Helical" evidence="1">
    <location>
        <begin position="42"/>
        <end position="60"/>
    </location>
</feature>
<keyword evidence="1" id="KW-0472">Membrane</keyword>
<comment type="caution">
    <text evidence="2">The sequence shown here is derived from an EMBL/GenBank/DDBJ whole genome shotgun (WGS) entry which is preliminary data.</text>
</comment>
<keyword evidence="3" id="KW-1185">Reference proteome</keyword>
<name>A0A4R6T312_9SPHI</name>
<sequence>MELDDLKSTWNTAEPLAKTNSEIVIMMKENKHPVLKGIKRQMIIEVTFWIAFLACYYTMFDGASRPVHINVVLAVSVLIPILHNLYGYHMAKHLVVGESLTASLKKYIHRIKKYAASTILSRIVFVTGLMVFFSYTIQFNMARYYSLAAIILICIVQLFLLYKIWEKRIKNLNNILDMLST</sequence>
<keyword evidence="1" id="KW-0812">Transmembrane</keyword>
<protein>
    <submittedName>
        <fullName evidence="2">Uncharacterized protein</fullName>
    </submittedName>
</protein>
<dbReference type="RefSeq" id="WP_133574805.1">
    <property type="nucleotide sequence ID" value="NZ_SNYC01000003.1"/>
</dbReference>
<dbReference type="OrthoDB" id="954677at2"/>
<evidence type="ECO:0000313" key="2">
    <source>
        <dbReference type="EMBL" id="TDQ11761.1"/>
    </source>
</evidence>
<evidence type="ECO:0000256" key="1">
    <source>
        <dbReference type="SAM" id="Phobius"/>
    </source>
</evidence>
<dbReference type="AlphaFoldDB" id="A0A4R6T312"/>
<proteinExistence type="predicted"/>
<gene>
    <name evidence="2" type="ORF">ATK78_0889</name>
</gene>
<feature type="transmembrane region" description="Helical" evidence="1">
    <location>
        <begin position="114"/>
        <end position="137"/>
    </location>
</feature>
<organism evidence="2 3">
    <name type="scientific">Pedobacter metabolipauper</name>
    <dbReference type="NCBI Taxonomy" id="425513"/>
    <lineage>
        <taxon>Bacteria</taxon>
        <taxon>Pseudomonadati</taxon>
        <taxon>Bacteroidota</taxon>
        <taxon>Sphingobacteriia</taxon>
        <taxon>Sphingobacteriales</taxon>
        <taxon>Sphingobacteriaceae</taxon>
        <taxon>Pedobacter</taxon>
    </lineage>
</organism>
<accession>A0A4R6T312</accession>
<feature type="transmembrane region" description="Helical" evidence="1">
    <location>
        <begin position="66"/>
        <end position="86"/>
    </location>
</feature>